<protein>
    <submittedName>
        <fullName evidence="1">Uncharacterized protein</fullName>
    </submittedName>
</protein>
<organism evidence="1 2">
    <name type="scientific">Dactylosporangium cerinum</name>
    <dbReference type="NCBI Taxonomy" id="1434730"/>
    <lineage>
        <taxon>Bacteria</taxon>
        <taxon>Bacillati</taxon>
        <taxon>Actinomycetota</taxon>
        <taxon>Actinomycetes</taxon>
        <taxon>Micromonosporales</taxon>
        <taxon>Micromonosporaceae</taxon>
        <taxon>Dactylosporangium</taxon>
    </lineage>
</organism>
<evidence type="ECO:0000313" key="1">
    <source>
        <dbReference type="EMBL" id="MFC5005079.1"/>
    </source>
</evidence>
<keyword evidence="2" id="KW-1185">Reference proteome</keyword>
<dbReference type="EMBL" id="JBHSIU010000068">
    <property type="protein sequence ID" value="MFC5005079.1"/>
    <property type="molecule type" value="Genomic_DNA"/>
</dbReference>
<name>A0ABV9WC64_9ACTN</name>
<dbReference type="Proteomes" id="UP001595912">
    <property type="component" value="Unassembled WGS sequence"/>
</dbReference>
<gene>
    <name evidence="1" type="ORF">ACFPIJ_45515</name>
</gene>
<reference evidence="2" key="1">
    <citation type="journal article" date="2019" name="Int. J. Syst. Evol. Microbiol.">
        <title>The Global Catalogue of Microorganisms (GCM) 10K type strain sequencing project: providing services to taxonomists for standard genome sequencing and annotation.</title>
        <authorList>
            <consortium name="The Broad Institute Genomics Platform"/>
            <consortium name="The Broad Institute Genome Sequencing Center for Infectious Disease"/>
            <person name="Wu L."/>
            <person name="Ma J."/>
        </authorList>
    </citation>
    <scope>NUCLEOTIDE SEQUENCE [LARGE SCALE GENOMIC DNA]</scope>
    <source>
        <strain evidence="2">CGMCC 4.7152</strain>
    </source>
</reference>
<accession>A0ABV9WC64</accession>
<sequence length="157" mass="16707">MDDALSLAATGVTMRWTLVQERHAALAITAEGAGVELHVTYVRDSFADLLAAASDIKLGAYSTYAVLSGEPAGHVLFFSSLAEAEAVMLDVVAFPAISASLTRFSAGELRWRGFLSRQALVDAAADMAAEVLAEHGETGYERRWGHPFPAGLAARLR</sequence>
<dbReference type="RefSeq" id="WP_380125579.1">
    <property type="nucleotide sequence ID" value="NZ_JBHSIU010000068.1"/>
</dbReference>
<evidence type="ECO:0000313" key="2">
    <source>
        <dbReference type="Proteomes" id="UP001595912"/>
    </source>
</evidence>
<comment type="caution">
    <text evidence="1">The sequence shown here is derived from an EMBL/GenBank/DDBJ whole genome shotgun (WGS) entry which is preliminary data.</text>
</comment>
<proteinExistence type="predicted"/>